<organism evidence="1 2">
    <name type="scientific">Kribbella amoyensis</name>
    <dbReference type="NCBI Taxonomy" id="996641"/>
    <lineage>
        <taxon>Bacteria</taxon>
        <taxon>Bacillati</taxon>
        <taxon>Actinomycetota</taxon>
        <taxon>Actinomycetes</taxon>
        <taxon>Propionibacteriales</taxon>
        <taxon>Kribbellaceae</taxon>
        <taxon>Kribbella</taxon>
    </lineage>
</organism>
<evidence type="ECO:0000313" key="2">
    <source>
        <dbReference type="Proteomes" id="UP000318380"/>
    </source>
</evidence>
<proteinExistence type="predicted"/>
<reference evidence="1 2" key="1">
    <citation type="submission" date="2019-06" db="EMBL/GenBank/DDBJ databases">
        <title>Sequencing the genomes of 1000 actinobacteria strains.</title>
        <authorList>
            <person name="Klenk H.-P."/>
        </authorList>
    </citation>
    <scope>NUCLEOTIDE SEQUENCE [LARGE SCALE GENOMIC DNA]</scope>
    <source>
        <strain evidence="1 2">DSM 24683</strain>
    </source>
</reference>
<keyword evidence="2" id="KW-1185">Reference proteome</keyword>
<dbReference type="Proteomes" id="UP000318380">
    <property type="component" value="Unassembled WGS sequence"/>
</dbReference>
<comment type="caution">
    <text evidence="1">The sequence shown here is derived from an EMBL/GenBank/DDBJ whole genome shotgun (WGS) entry which is preliminary data.</text>
</comment>
<sequence length="139" mass="15852">MDIVQFNSLYSDARLRQRRDPGVDVTTVQAELRELIADETDAEERSWALRMIERLAEPLPIAPERSALYEEAGRVSAAAYPIEGSVDEQIAALEEARRRIWAIADRASDDEGPDIRAMTRSLEHIERALRNPNWPSEQH</sequence>
<dbReference type="RefSeq" id="WP_145814749.1">
    <property type="nucleotide sequence ID" value="NZ_VIVK01000004.1"/>
</dbReference>
<evidence type="ECO:0000313" key="1">
    <source>
        <dbReference type="EMBL" id="TWD72449.1"/>
    </source>
</evidence>
<dbReference type="EMBL" id="VIVK01000004">
    <property type="protein sequence ID" value="TWD72449.1"/>
    <property type="molecule type" value="Genomic_DNA"/>
</dbReference>
<accession>A0A561B0Q0</accession>
<gene>
    <name evidence="1" type="ORF">FB561_7441</name>
</gene>
<dbReference type="AlphaFoldDB" id="A0A561B0Q0"/>
<protein>
    <submittedName>
        <fullName evidence="1">Uncharacterized protein</fullName>
    </submittedName>
</protein>
<name>A0A561B0Q0_9ACTN</name>
<dbReference type="OrthoDB" id="3828312at2"/>